<reference evidence="2" key="1">
    <citation type="submission" date="2020-03" db="EMBL/GenBank/DDBJ databases">
        <title>A high-quality chromosome-level genome assembly of a woody plant with both climbing and erect habits, Rhamnella rubrinervis.</title>
        <authorList>
            <person name="Lu Z."/>
            <person name="Yang Y."/>
            <person name="Zhu X."/>
            <person name="Sun Y."/>
        </authorList>
    </citation>
    <scope>NUCLEOTIDE SEQUENCE</scope>
    <source>
        <strain evidence="2">BYM</strain>
        <tissue evidence="2">Leaf</tissue>
    </source>
</reference>
<dbReference type="EMBL" id="VOIH02000001">
    <property type="protein sequence ID" value="KAF3458030.1"/>
    <property type="molecule type" value="Genomic_DNA"/>
</dbReference>
<dbReference type="AlphaFoldDB" id="A0A8K0MU40"/>
<evidence type="ECO:0000313" key="2">
    <source>
        <dbReference type="EMBL" id="KAF3458030.1"/>
    </source>
</evidence>
<gene>
    <name evidence="2" type="ORF">FNV43_RR02694</name>
</gene>
<comment type="caution">
    <text evidence="2">The sequence shown here is derived from an EMBL/GenBank/DDBJ whole genome shotgun (WGS) entry which is preliminary data.</text>
</comment>
<accession>A0A8K0MU40</accession>
<name>A0A8K0MU40_9ROSA</name>
<sequence length="136" mass="15697">MTIDEIFNSVVPPKSGYVQGFDPGPKPMSRALRLSKQRRNEAEDRARGAKEKNEELTKQIEELRAQQDGIKESLFQRIRADVQAHFQQARLNVTPSWMHGEKFNGEYNIFNMFNILKVHLNIVNHELCYAAALLDL</sequence>
<dbReference type="Proteomes" id="UP000796880">
    <property type="component" value="Unassembled WGS sequence"/>
</dbReference>
<evidence type="ECO:0000256" key="1">
    <source>
        <dbReference type="SAM" id="MobiDB-lite"/>
    </source>
</evidence>
<proteinExistence type="predicted"/>
<protein>
    <submittedName>
        <fullName evidence="2">Uncharacterized protein</fullName>
    </submittedName>
</protein>
<feature type="compositionally biased region" description="Basic and acidic residues" evidence="1">
    <location>
        <begin position="38"/>
        <end position="55"/>
    </location>
</feature>
<evidence type="ECO:0000313" key="3">
    <source>
        <dbReference type="Proteomes" id="UP000796880"/>
    </source>
</evidence>
<organism evidence="2 3">
    <name type="scientific">Rhamnella rubrinervis</name>
    <dbReference type="NCBI Taxonomy" id="2594499"/>
    <lineage>
        <taxon>Eukaryota</taxon>
        <taxon>Viridiplantae</taxon>
        <taxon>Streptophyta</taxon>
        <taxon>Embryophyta</taxon>
        <taxon>Tracheophyta</taxon>
        <taxon>Spermatophyta</taxon>
        <taxon>Magnoliopsida</taxon>
        <taxon>eudicotyledons</taxon>
        <taxon>Gunneridae</taxon>
        <taxon>Pentapetalae</taxon>
        <taxon>rosids</taxon>
        <taxon>fabids</taxon>
        <taxon>Rosales</taxon>
        <taxon>Rhamnaceae</taxon>
        <taxon>rhamnoid group</taxon>
        <taxon>Rhamneae</taxon>
        <taxon>Rhamnella</taxon>
    </lineage>
</organism>
<dbReference type="OrthoDB" id="1210003at2759"/>
<feature type="region of interest" description="Disordered" evidence="1">
    <location>
        <begin position="34"/>
        <end position="55"/>
    </location>
</feature>
<keyword evidence="3" id="KW-1185">Reference proteome</keyword>